<dbReference type="AlphaFoldDB" id="A0A081BQR1"/>
<evidence type="ECO:0008006" key="3">
    <source>
        <dbReference type="Google" id="ProtNLM"/>
    </source>
</evidence>
<sequence>MPRFFNTAGPVNAQDHYCLPPLHRFDLDDILRLIEQKKYFVLHAPRQTGKTSSLLALQAHLNASGQYRCLYCNVEVAQAAREDVERGIKAILGQMADRAHTALGDDFLLREYASLMQLGGESALNSALSRWAAASPLPLIVLMDEIDSLVGDTLIAVLRQLRAGYDQRPAHFPQSVLLCGVRDVRDYRLRTDEGKAVITGGSAFNIKAESLRLGNFSRDDLTALYHQHTEETGQIFEETAIETAWQLTQGQPWLVNALAYETCFRLPTGRDRSQSVTAAMMQEAKERLIARRETHLDQLSDKLKEPRVHGVIAPILAGDTAPEKLLEDDVQYVYDLGLITIQGQLRIANPIYQEVIPRVLTYTTQLTISQEPAWYLAADGRLDMEKLLAAFQQFFREHSEHWVERFEYKEAGPQLLLQAFLQRIINGGGRIEREYGLGRRRTDLLVIWPHDGQTQRVAMELKLQYGTLEQTLQDGVEQTWRYMDRCGTADGHLIIFNRQPDLAWDAKIFRRAAQFEGHPIAVWGM</sequence>
<dbReference type="Proteomes" id="UP000030700">
    <property type="component" value="Unassembled WGS sequence"/>
</dbReference>
<proteinExistence type="predicted"/>
<dbReference type="InterPro" id="IPR027417">
    <property type="entry name" value="P-loop_NTPase"/>
</dbReference>
<reference evidence="1" key="1">
    <citation type="journal article" date="2015" name="PeerJ">
        <title>First genomic representation of candidate bacterial phylum KSB3 points to enhanced environmental sensing as a trigger of wastewater bulking.</title>
        <authorList>
            <person name="Sekiguchi Y."/>
            <person name="Ohashi A."/>
            <person name="Parks D.H."/>
            <person name="Yamauchi T."/>
            <person name="Tyson G.W."/>
            <person name="Hugenholtz P."/>
        </authorList>
    </citation>
    <scope>NUCLEOTIDE SEQUENCE [LARGE SCALE GENOMIC DNA]</scope>
</reference>
<dbReference type="Gene3D" id="3.40.50.300">
    <property type="entry name" value="P-loop containing nucleotide triphosphate hydrolases"/>
    <property type="match status" value="1"/>
</dbReference>
<dbReference type="HOGENOM" id="CLU_039401_0_0_0"/>
<name>A0A081BQR1_9BACT</name>
<accession>A0A081BQR1</accession>
<evidence type="ECO:0000313" key="2">
    <source>
        <dbReference type="Proteomes" id="UP000030700"/>
    </source>
</evidence>
<dbReference type="EMBL" id="DF820460">
    <property type="protein sequence ID" value="GAK53742.1"/>
    <property type="molecule type" value="Genomic_DNA"/>
</dbReference>
<dbReference type="SUPFAM" id="SSF52540">
    <property type="entry name" value="P-loop containing nucleoside triphosphate hydrolases"/>
    <property type="match status" value="1"/>
</dbReference>
<protein>
    <recommendedName>
        <fullName evidence="3">AAA+ ATPase domain-containing protein</fullName>
    </recommendedName>
</protein>
<evidence type="ECO:0000313" key="1">
    <source>
        <dbReference type="EMBL" id="GAK53742.1"/>
    </source>
</evidence>
<gene>
    <name evidence="1" type="ORF">U14_05016</name>
</gene>
<dbReference type="STRING" id="1499966.U14_05016"/>
<keyword evidence="2" id="KW-1185">Reference proteome</keyword>
<organism evidence="1">
    <name type="scientific">Candidatus Moduliflexus flocculans</name>
    <dbReference type="NCBI Taxonomy" id="1499966"/>
    <lineage>
        <taxon>Bacteria</taxon>
        <taxon>Candidatus Moduliflexota</taxon>
        <taxon>Candidatus Moduliflexia</taxon>
        <taxon>Candidatus Moduliflexales</taxon>
        <taxon>Candidatus Moduliflexaceae</taxon>
    </lineage>
</organism>